<sequence>MYEHFYVLEELQKQRAAEIKREVKAMKVNNKKLIQSFLPTFKQNKSPFE</sequence>
<gene>
    <name evidence="1" type="ORF">NEOCIP111885_03945</name>
</gene>
<dbReference type="Proteomes" id="UP000789845">
    <property type="component" value="Unassembled WGS sequence"/>
</dbReference>
<organism evidence="1 2">
    <name type="scientific">Pseudoneobacillus rhizosphaerae</name>
    <dbReference type="NCBI Taxonomy" id="2880968"/>
    <lineage>
        <taxon>Bacteria</taxon>
        <taxon>Bacillati</taxon>
        <taxon>Bacillota</taxon>
        <taxon>Bacilli</taxon>
        <taxon>Bacillales</taxon>
        <taxon>Bacillaceae</taxon>
        <taxon>Pseudoneobacillus</taxon>
    </lineage>
</organism>
<keyword evidence="2" id="KW-1185">Reference proteome</keyword>
<name>A0A9C7GCV3_9BACI</name>
<dbReference type="RefSeq" id="WP_230498437.1">
    <property type="nucleotide sequence ID" value="NZ_CAKJTG010000030.1"/>
</dbReference>
<reference evidence="1" key="1">
    <citation type="submission" date="2021-10" db="EMBL/GenBank/DDBJ databases">
        <authorList>
            <person name="Criscuolo A."/>
        </authorList>
    </citation>
    <scope>NUCLEOTIDE SEQUENCE</scope>
    <source>
        <strain evidence="1">CIP111885</strain>
    </source>
</reference>
<comment type="caution">
    <text evidence="1">The sequence shown here is derived from an EMBL/GenBank/DDBJ whole genome shotgun (WGS) entry which is preliminary data.</text>
</comment>
<dbReference type="AlphaFoldDB" id="A0A9C7GCV3"/>
<proteinExistence type="predicted"/>
<protein>
    <submittedName>
        <fullName evidence="1">Uncharacterized protein</fullName>
    </submittedName>
</protein>
<dbReference type="EMBL" id="CAKJTG010000030">
    <property type="protein sequence ID" value="CAG9610199.1"/>
    <property type="molecule type" value="Genomic_DNA"/>
</dbReference>
<evidence type="ECO:0000313" key="1">
    <source>
        <dbReference type="EMBL" id="CAG9610199.1"/>
    </source>
</evidence>
<accession>A0A9C7GCV3</accession>
<evidence type="ECO:0000313" key="2">
    <source>
        <dbReference type="Proteomes" id="UP000789845"/>
    </source>
</evidence>